<dbReference type="EMBL" id="CACRXK020000764">
    <property type="protein sequence ID" value="CAB3984628.1"/>
    <property type="molecule type" value="Genomic_DNA"/>
</dbReference>
<comment type="caution">
    <text evidence="1">The sequence shown here is derived from an EMBL/GenBank/DDBJ whole genome shotgun (WGS) entry which is preliminary data.</text>
</comment>
<proteinExistence type="predicted"/>
<gene>
    <name evidence="1" type="ORF">PACLA_8A051260</name>
</gene>
<name>A0A7D9HLR4_PARCT</name>
<evidence type="ECO:0000313" key="1">
    <source>
        <dbReference type="EMBL" id="CAB3984628.1"/>
    </source>
</evidence>
<protein>
    <submittedName>
        <fullName evidence="1">Uncharacterized protein</fullName>
    </submittedName>
</protein>
<evidence type="ECO:0000313" key="2">
    <source>
        <dbReference type="Proteomes" id="UP001152795"/>
    </source>
</evidence>
<reference evidence="1" key="1">
    <citation type="submission" date="2020-04" db="EMBL/GenBank/DDBJ databases">
        <authorList>
            <person name="Alioto T."/>
            <person name="Alioto T."/>
            <person name="Gomez Garrido J."/>
        </authorList>
    </citation>
    <scope>NUCLEOTIDE SEQUENCE</scope>
    <source>
        <strain evidence="1">A484AB</strain>
    </source>
</reference>
<dbReference type="AlphaFoldDB" id="A0A7D9HLR4"/>
<sequence>MERVDNLQMLRNSEEKIGQENSKGTRRESRNCRKVYLVGGFVLLAGGILCVLVGLYASKLNRNVRKRNTQCSEAPLNLCEYSDEAKRVKLPEFLNKVHEVYYKLYPETHAWEINISDEEATNNVRERHCKFSLFPTIASDHLNDGIPAEER</sequence>
<organism evidence="1 2">
    <name type="scientific">Paramuricea clavata</name>
    <name type="common">Red gorgonian</name>
    <name type="synonym">Violescent sea-whip</name>
    <dbReference type="NCBI Taxonomy" id="317549"/>
    <lineage>
        <taxon>Eukaryota</taxon>
        <taxon>Metazoa</taxon>
        <taxon>Cnidaria</taxon>
        <taxon>Anthozoa</taxon>
        <taxon>Octocorallia</taxon>
        <taxon>Malacalcyonacea</taxon>
        <taxon>Plexauridae</taxon>
        <taxon>Paramuricea</taxon>
    </lineage>
</organism>
<keyword evidence="2" id="KW-1185">Reference proteome</keyword>
<dbReference type="Proteomes" id="UP001152795">
    <property type="component" value="Unassembled WGS sequence"/>
</dbReference>
<accession>A0A7D9HLR4</accession>